<feature type="binding site" evidence="6">
    <location>
        <position position="101"/>
    </location>
    <ligand>
        <name>Mg(2+)</name>
        <dbReference type="ChEBI" id="CHEBI:18420"/>
        <label>1</label>
        <note>catalytic</note>
    </ligand>
</feature>
<dbReference type="PRINTS" id="PR00377">
    <property type="entry name" value="IMPHPHTASES"/>
</dbReference>
<dbReference type="PANTHER" id="PTHR20854">
    <property type="entry name" value="INOSITOL MONOPHOSPHATASE"/>
    <property type="match status" value="1"/>
</dbReference>
<evidence type="ECO:0000256" key="4">
    <source>
        <dbReference type="ARBA" id="ARBA00022801"/>
    </source>
</evidence>
<dbReference type="Proteomes" id="UP000535890">
    <property type="component" value="Unassembled WGS sequence"/>
</dbReference>
<dbReference type="Pfam" id="PF00459">
    <property type="entry name" value="Inositol_P"/>
    <property type="match status" value="1"/>
</dbReference>
<dbReference type="CDD" id="cd01639">
    <property type="entry name" value="IMPase"/>
    <property type="match status" value="1"/>
</dbReference>
<dbReference type="GO" id="GO:0006020">
    <property type="term" value="P:inositol metabolic process"/>
    <property type="evidence" value="ECO:0007669"/>
    <property type="project" value="TreeGrafter"/>
</dbReference>
<dbReference type="GO" id="GO:0046872">
    <property type="term" value="F:metal ion binding"/>
    <property type="evidence" value="ECO:0007669"/>
    <property type="project" value="UniProtKB-KW"/>
</dbReference>
<keyword evidence="4 7" id="KW-0378">Hydrolase</keyword>
<evidence type="ECO:0000313" key="9">
    <source>
        <dbReference type="Proteomes" id="UP000535890"/>
    </source>
</evidence>
<evidence type="ECO:0000256" key="2">
    <source>
        <dbReference type="ARBA" id="ARBA00001946"/>
    </source>
</evidence>
<dbReference type="EC" id="3.1.3.25" evidence="7"/>
<feature type="binding site" evidence="6">
    <location>
        <position position="81"/>
    </location>
    <ligand>
        <name>Mg(2+)</name>
        <dbReference type="ChEBI" id="CHEBI:18420"/>
        <label>1</label>
        <note>catalytic</note>
    </ligand>
</feature>
<organism evidence="8 9">
    <name type="scientific">Actinomycetospora corticicola</name>
    <dbReference type="NCBI Taxonomy" id="663602"/>
    <lineage>
        <taxon>Bacteria</taxon>
        <taxon>Bacillati</taxon>
        <taxon>Actinomycetota</taxon>
        <taxon>Actinomycetes</taxon>
        <taxon>Pseudonocardiales</taxon>
        <taxon>Pseudonocardiaceae</taxon>
        <taxon>Actinomycetospora</taxon>
    </lineage>
</organism>
<keyword evidence="9" id="KW-1185">Reference proteome</keyword>
<dbReference type="PROSITE" id="PS00629">
    <property type="entry name" value="IMP_1"/>
    <property type="match status" value="1"/>
</dbReference>
<evidence type="ECO:0000256" key="6">
    <source>
        <dbReference type="PIRSR" id="PIRSR600760-2"/>
    </source>
</evidence>
<name>A0A7Y9DVX5_9PSEU</name>
<dbReference type="RefSeq" id="WP_343054036.1">
    <property type="nucleotide sequence ID" value="NZ_BAABHP010000007.1"/>
</dbReference>
<dbReference type="PANTHER" id="PTHR20854:SF4">
    <property type="entry name" value="INOSITOL-1-MONOPHOSPHATASE-RELATED"/>
    <property type="match status" value="1"/>
</dbReference>
<accession>A0A7Y9DVX5</accession>
<dbReference type="GO" id="GO:0007165">
    <property type="term" value="P:signal transduction"/>
    <property type="evidence" value="ECO:0007669"/>
    <property type="project" value="TreeGrafter"/>
</dbReference>
<evidence type="ECO:0000256" key="3">
    <source>
        <dbReference type="ARBA" id="ARBA00022723"/>
    </source>
</evidence>
<dbReference type="EMBL" id="JACCBN010000001">
    <property type="protein sequence ID" value="NYD36212.1"/>
    <property type="molecule type" value="Genomic_DNA"/>
</dbReference>
<dbReference type="InterPro" id="IPR033942">
    <property type="entry name" value="IMPase"/>
</dbReference>
<keyword evidence="3 6" id="KW-0479">Metal-binding</keyword>
<evidence type="ECO:0000256" key="7">
    <source>
        <dbReference type="RuleBase" id="RU364068"/>
    </source>
</evidence>
<dbReference type="GO" id="GO:0008934">
    <property type="term" value="F:inositol monophosphate 1-phosphatase activity"/>
    <property type="evidence" value="ECO:0007669"/>
    <property type="project" value="InterPro"/>
</dbReference>
<evidence type="ECO:0000256" key="5">
    <source>
        <dbReference type="ARBA" id="ARBA00022842"/>
    </source>
</evidence>
<dbReference type="Gene3D" id="3.30.540.10">
    <property type="entry name" value="Fructose-1,6-Bisphosphatase, subunit A, domain 1"/>
    <property type="match status" value="1"/>
</dbReference>
<keyword evidence="5 6" id="KW-0460">Magnesium</keyword>
<dbReference type="InterPro" id="IPR000760">
    <property type="entry name" value="Inositol_monophosphatase-like"/>
</dbReference>
<comment type="catalytic activity">
    <reaction evidence="1 7">
        <text>a myo-inositol phosphate + H2O = myo-inositol + phosphate</text>
        <dbReference type="Rhea" id="RHEA:24056"/>
        <dbReference type="ChEBI" id="CHEBI:15377"/>
        <dbReference type="ChEBI" id="CHEBI:17268"/>
        <dbReference type="ChEBI" id="CHEBI:43474"/>
        <dbReference type="ChEBI" id="CHEBI:84139"/>
        <dbReference type="EC" id="3.1.3.25"/>
    </reaction>
</comment>
<comment type="caution">
    <text evidence="8">The sequence shown here is derived from an EMBL/GenBank/DDBJ whole genome shotgun (WGS) entry which is preliminary data.</text>
</comment>
<feature type="binding site" evidence="6">
    <location>
        <position position="102"/>
    </location>
    <ligand>
        <name>Mg(2+)</name>
        <dbReference type="ChEBI" id="CHEBI:18420"/>
        <label>1</label>
        <note>catalytic</note>
    </ligand>
</feature>
<dbReference type="SUPFAM" id="SSF56655">
    <property type="entry name" value="Carbohydrate phosphatase"/>
    <property type="match status" value="1"/>
</dbReference>
<reference evidence="8 9" key="1">
    <citation type="submission" date="2020-07" db="EMBL/GenBank/DDBJ databases">
        <title>Sequencing the genomes of 1000 actinobacteria strains.</title>
        <authorList>
            <person name="Klenk H.-P."/>
        </authorList>
    </citation>
    <scope>NUCLEOTIDE SEQUENCE [LARGE SCALE GENOMIC DNA]</scope>
    <source>
        <strain evidence="8 9">DSM 45772</strain>
    </source>
</reference>
<feature type="binding site" evidence="6">
    <location>
        <position position="99"/>
    </location>
    <ligand>
        <name>Mg(2+)</name>
        <dbReference type="ChEBI" id="CHEBI:18420"/>
        <label>1</label>
        <note>catalytic</note>
    </ligand>
</feature>
<feature type="binding site" evidence="6">
    <location>
        <position position="226"/>
    </location>
    <ligand>
        <name>Mg(2+)</name>
        <dbReference type="ChEBI" id="CHEBI:18420"/>
        <label>1</label>
        <note>catalytic</note>
    </ligand>
</feature>
<sequence length="283" mass="29269">MIDGDVHELATGLEKIAVEVAQETAALALAVRDRVVGDRSVADMTTKSSATDVVTAGDRECEALVRERLAALRPDDAVLGEEEGGVTAPRPGQLRWVVDPIDGTVNYTHGLPWFSVSLGVEVDGRAVAGAVVEPVSGRIWSAAAGHGARLDDRPLRASALDRVDIAVVGTGLAYDPARRARQAALLGRIASSIGDVRRQGCASLDLCSVAAGWIDGFYEHGLKPWDWSAGALIAEEAGAVVRRPATDGPGLDDGWGPEATFAAGPALAAALADLLRGAGAAEL</sequence>
<comment type="similarity">
    <text evidence="7">Belongs to the inositol monophosphatase superfamily.</text>
</comment>
<evidence type="ECO:0000313" key="8">
    <source>
        <dbReference type="EMBL" id="NYD36212.1"/>
    </source>
</evidence>
<dbReference type="InterPro" id="IPR020583">
    <property type="entry name" value="Inositol_monoP_metal-BS"/>
</dbReference>
<proteinExistence type="inferred from homology"/>
<comment type="cofactor">
    <cofactor evidence="2 6 7">
        <name>Mg(2+)</name>
        <dbReference type="ChEBI" id="CHEBI:18420"/>
    </cofactor>
</comment>
<protein>
    <recommendedName>
        <fullName evidence="7">Inositol-1-monophosphatase</fullName>
        <ecNumber evidence="7">3.1.3.25</ecNumber>
    </recommendedName>
</protein>
<evidence type="ECO:0000256" key="1">
    <source>
        <dbReference type="ARBA" id="ARBA00001033"/>
    </source>
</evidence>
<gene>
    <name evidence="8" type="ORF">BJ983_002314</name>
</gene>
<dbReference type="AlphaFoldDB" id="A0A7Y9DVX5"/>
<dbReference type="Gene3D" id="3.40.190.80">
    <property type="match status" value="1"/>
</dbReference>